<dbReference type="Proteomes" id="UP000001784">
    <property type="component" value="Chromosome"/>
</dbReference>
<evidence type="ECO:0000256" key="2">
    <source>
        <dbReference type="ARBA" id="ARBA00022448"/>
    </source>
</evidence>
<dbReference type="HOGENOM" id="CLU_086034_6_0_7"/>
<evidence type="ECO:0000256" key="6">
    <source>
        <dbReference type="ARBA" id="ARBA00022989"/>
    </source>
</evidence>
<keyword evidence="8 9" id="KW-0472">Membrane</keyword>
<evidence type="ECO:0000256" key="3">
    <source>
        <dbReference type="ARBA" id="ARBA00022475"/>
    </source>
</evidence>
<name>A0LES7_SYNFM</name>
<dbReference type="GO" id="GO:0008320">
    <property type="term" value="F:protein transmembrane transporter activity"/>
    <property type="evidence" value="ECO:0007669"/>
    <property type="project" value="UniProtKB-UniRule"/>
</dbReference>
<evidence type="ECO:0000256" key="4">
    <source>
        <dbReference type="ARBA" id="ARBA00022692"/>
    </source>
</evidence>
<dbReference type="GO" id="GO:0043953">
    <property type="term" value="P:protein transport by the Tat complex"/>
    <property type="evidence" value="ECO:0007669"/>
    <property type="project" value="UniProtKB-UniRule"/>
</dbReference>
<sequence length="73" mass="7741">MFSLPELAVILAVVAVVFGPGKLPDIGKSLGKGIRNFKKATDEESPVPQVPSKTAPAELEAAERIEQRPASNE</sequence>
<evidence type="ECO:0000256" key="9">
    <source>
        <dbReference type="HAMAP-Rule" id="MF_00236"/>
    </source>
</evidence>
<organism evidence="11 12">
    <name type="scientific">Syntrophobacter fumaroxidans (strain DSM 10017 / MPOB)</name>
    <dbReference type="NCBI Taxonomy" id="335543"/>
    <lineage>
        <taxon>Bacteria</taxon>
        <taxon>Pseudomonadati</taxon>
        <taxon>Thermodesulfobacteriota</taxon>
        <taxon>Syntrophobacteria</taxon>
        <taxon>Syntrophobacterales</taxon>
        <taxon>Syntrophobacteraceae</taxon>
        <taxon>Syntrophobacter</taxon>
    </lineage>
</organism>
<dbReference type="eggNOG" id="COG1826">
    <property type="taxonomic scope" value="Bacteria"/>
</dbReference>
<evidence type="ECO:0000256" key="1">
    <source>
        <dbReference type="ARBA" id="ARBA00004162"/>
    </source>
</evidence>
<keyword evidence="4 9" id="KW-0812">Transmembrane</keyword>
<dbReference type="InterPro" id="IPR006312">
    <property type="entry name" value="TatA/E"/>
</dbReference>
<keyword evidence="9" id="KW-0997">Cell inner membrane</keyword>
<dbReference type="HAMAP" id="MF_00236">
    <property type="entry name" value="TatA_E"/>
    <property type="match status" value="1"/>
</dbReference>
<dbReference type="AlphaFoldDB" id="A0LES7"/>
<comment type="subunit">
    <text evidence="9">Forms a complex with TatC.</text>
</comment>
<evidence type="ECO:0000256" key="10">
    <source>
        <dbReference type="SAM" id="MobiDB-lite"/>
    </source>
</evidence>
<evidence type="ECO:0000256" key="7">
    <source>
        <dbReference type="ARBA" id="ARBA00023010"/>
    </source>
</evidence>
<evidence type="ECO:0000313" key="11">
    <source>
        <dbReference type="EMBL" id="ABK15929.1"/>
    </source>
</evidence>
<dbReference type="Pfam" id="PF02416">
    <property type="entry name" value="TatA_B_E"/>
    <property type="match status" value="1"/>
</dbReference>
<proteinExistence type="inferred from homology"/>
<protein>
    <recommendedName>
        <fullName evidence="9">Sec-independent protein translocase protein TatA</fullName>
    </recommendedName>
</protein>
<keyword evidence="6 9" id="KW-1133">Transmembrane helix</keyword>
<keyword evidence="3 9" id="KW-1003">Cell membrane</keyword>
<comment type="similarity">
    <text evidence="9">Belongs to the TatA/E family.</text>
</comment>
<reference evidence="11 12" key="1">
    <citation type="submission" date="2006-10" db="EMBL/GenBank/DDBJ databases">
        <title>Complete sequence of Syntrophobacter fumaroxidans MPOB.</title>
        <authorList>
            <consortium name="US DOE Joint Genome Institute"/>
            <person name="Copeland A."/>
            <person name="Lucas S."/>
            <person name="Lapidus A."/>
            <person name="Barry K."/>
            <person name="Detter J.C."/>
            <person name="Glavina del Rio T."/>
            <person name="Hammon N."/>
            <person name="Israni S."/>
            <person name="Pitluck S."/>
            <person name="Goltsman E.G."/>
            <person name="Martinez M."/>
            <person name="Schmutz J."/>
            <person name="Larimer F."/>
            <person name="Land M."/>
            <person name="Hauser L."/>
            <person name="Kyrpides N."/>
            <person name="Kim E."/>
            <person name="Boone D.R."/>
            <person name="Brockman F."/>
            <person name="Culley D."/>
            <person name="Ferry J."/>
            <person name="Gunsalus R."/>
            <person name="McInerney M.J."/>
            <person name="Morrison M."/>
            <person name="Plugge C."/>
            <person name="Rohlin L."/>
            <person name="Scholten J."/>
            <person name="Sieber J."/>
            <person name="Stams A.J.M."/>
            <person name="Worm P."/>
            <person name="Henstra A.M."/>
            <person name="Richardson P."/>
        </authorList>
    </citation>
    <scope>NUCLEOTIDE SEQUENCE [LARGE SCALE GENOMIC DNA]</scope>
    <source>
        <strain evidence="12">DSM 10017 / MPOB</strain>
    </source>
</reference>
<keyword evidence="2 9" id="KW-0813">Transport</keyword>
<evidence type="ECO:0000313" key="12">
    <source>
        <dbReference type="Proteomes" id="UP000001784"/>
    </source>
</evidence>
<keyword evidence="7 9" id="KW-0811">Translocation</keyword>
<dbReference type="RefSeq" id="WP_011697102.1">
    <property type="nucleotide sequence ID" value="NC_008554.1"/>
</dbReference>
<comment type="subcellular location">
    <subcellularLocation>
        <location evidence="9">Cell inner membrane</location>
        <topology evidence="9">Single-pass membrane protein</topology>
    </subcellularLocation>
    <subcellularLocation>
        <location evidence="1">Cell membrane</location>
        <topology evidence="1">Single-pass membrane protein</topology>
    </subcellularLocation>
</comment>
<comment type="function">
    <text evidence="9">Part of the twin-arginine translocation (Tat) system that transports large folded proteins containing a characteristic twin-arginine motif in their signal peptide across membranes. TatA could form the protein-conducting channel of the Tat system.</text>
</comment>
<dbReference type="GO" id="GO:0033281">
    <property type="term" value="C:TAT protein transport complex"/>
    <property type="evidence" value="ECO:0007669"/>
    <property type="project" value="UniProtKB-UniRule"/>
</dbReference>
<keyword evidence="12" id="KW-1185">Reference proteome</keyword>
<dbReference type="Gene3D" id="1.20.5.3310">
    <property type="match status" value="1"/>
</dbReference>
<dbReference type="OrthoDB" id="9813726at2"/>
<gene>
    <name evidence="9" type="primary">tatA</name>
    <name evidence="11" type="ordered locus">Sfum_0228</name>
</gene>
<accession>A0LES7</accession>
<dbReference type="InParanoid" id="A0LES7"/>
<evidence type="ECO:0000256" key="8">
    <source>
        <dbReference type="ARBA" id="ARBA00023136"/>
    </source>
</evidence>
<evidence type="ECO:0000256" key="5">
    <source>
        <dbReference type="ARBA" id="ARBA00022927"/>
    </source>
</evidence>
<dbReference type="PANTHER" id="PTHR42982:SF1">
    <property type="entry name" value="SEC-INDEPENDENT PROTEIN TRANSLOCASE PROTEIN TATA"/>
    <property type="match status" value="1"/>
</dbReference>
<dbReference type="KEGG" id="sfu:Sfum_0228"/>
<dbReference type="PANTHER" id="PTHR42982">
    <property type="entry name" value="SEC-INDEPENDENT PROTEIN TRANSLOCASE PROTEIN TATA"/>
    <property type="match status" value="1"/>
</dbReference>
<dbReference type="EMBL" id="CP000478">
    <property type="protein sequence ID" value="ABK15929.1"/>
    <property type="molecule type" value="Genomic_DNA"/>
</dbReference>
<keyword evidence="5 9" id="KW-0653">Protein transport</keyword>
<dbReference type="STRING" id="335543.Sfum_0228"/>
<dbReference type="NCBIfam" id="TIGR01411">
    <property type="entry name" value="tatAE"/>
    <property type="match status" value="1"/>
</dbReference>
<feature type="region of interest" description="Disordered" evidence="10">
    <location>
        <begin position="39"/>
        <end position="73"/>
    </location>
</feature>
<dbReference type="InterPro" id="IPR003369">
    <property type="entry name" value="TatA/B/E"/>
</dbReference>
<dbReference type="FunCoup" id="A0LES7">
    <property type="interactions" value="536"/>
</dbReference>